<accession>A0A9J8B6R8</accession>
<organism evidence="1 2">
    <name type="scientific">Cyprinus carpio carpio</name>
    <dbReference type="NCBI Taxonomy" id="630221"/>
    <lineage>
        <taxon>Eukaryota</taxon>
        <taxon>Metazoa</taxon>
        <taxon>Chordata</taxon>
        <taxon>Craniata</taxon>
        <taxon>Vertebrata</taxon>
        <taxon>Euteleostomi</taxon>
        <taxon>Actinopterygii</taxon>
        <taxon>Neopterygii</taxon>
        <taxon>Teleostei</taxon>
        <taxon>Ostariophysi</taxon>
        <taxon>Cypriniformes</taxon>
        <taxon>Cyprinidae</taxon>
        <taxon>Cyprininae</taxon>
        <taxon>Cyprinus</taxon>
    </lineage>
</organism>
<proteinExistence type="predicted"/>
<evidence type="ECO:0000313" key="1">
    <source>
        <dbReference type="Ensembl" id="ENSCCRP00000152667.1"/>
    </source>
</evidence>
<protein>
    <submittedName>
        <fullName evidence="1">Uncharacterized protein</fullName>
    </submittedName>
</protein>
<dbReference type="Proteomes" id="UP001108240">
    <property type="component" value="Unplaced"/>
</dbReference>
<evidence type="ECO:0000313" key="2">
    <source>
        <dbReference type="Proteomes" id="UP001108240"/>
    </source>
</evidence>
<reference evidence="1" key="2">
    <citation type="submission" date="2025-09" db="UniProtKB">
        <authorList>
            <consortium name="Ensembl"/>
        </authorList>
    </citation>
    <scope>IDENTIFICATION</scope>
</reference>
<dbReference type="AlphaFoldDB" id="A0A9J8B6R8"/>
<sequence length="78" mass="9117">MVLIYRFWSPLLILYNNTELSDYLTCNDNGEVSPCTLWDAAKAVMRSKLIMWASQKKKKNRVCQNRACFKSLPNKLMI</sequence>
<name>A0A9J8B6R8_CYPCA</name>
<keyword evidence="2" id="KW-1185">Reference proteome</keyword>
<reference evidence="1" key="1">
    <citation type="submission" date="2025-08" db="UniProtKB">
        <authorList>
            <consortium name="Ensembl"/>
        </authorList>
    </citation>
    <scope>IDENTIFICATION</scope>
</reference>
<dbReference type="Ensembl" id="ENSCCRT00000192376.1">
    <property type="protein sequence ID" value="ENSCCRP00000152667.1"/>
    <property type="gene ID" value="ENSCCRG00000061331.1"/>
</dbReference>